<evidence type="ECO:0000313" key="2">
    <source>
        <dbReference type="Proteomes" id="UP001396898"/>
    </source>
</evidence>
<keyword evidence="2" id="KW-1185">Reference proteome</keyword>
<proteinExistence type="predicted"/>
<accession>A0ABR1RK47</accession>
<dbReference type="EMBL" id="JAQQWI010000013">
    <property type="protein sequence ID" value="KAK8013631.1"/>
    <property type="molecule type" value="Genomic_DNA"/>
</dbReference>
<name>A0ABR1RK47_9PEZI</name>
<organism evidence="1 2">
    <name type="scientific">Apiospora marii</name>
    <dbReference type="NCBI Taxonomy" id="335849"/>
    <lineage>
        <taxon>Eukaryota</taxon>
        <taxon>Fungi</taxon>
        <taxon>Dikarya</taxon>
        <taxon>Ascomycota</taxon>
        <taxon>Pezizomycotina</taxon>
        <taxon>Sordariomycetes</taxon>
        <taxon>Xylariomycetidae</taxon>
        <taxon>Amphisphaeriales</taxon>
        <taxon>Apiosporaceae</taxon>
        <taxon>Apiospora</taxon>
    </lineage>
</organism>
<dbReference type="Proteomes" id="UP001396898">
    <property type="component" value="Unassembled WGS sequence"/>
</dbReference>
<reference evidence="1 2" key="1">
    <citation type="submission" date="2023-01" db="EMBL/GenBank/DDBJ databases">
        <title>Analysis of 21 Apiospora genomes using comparative genomics revels a genus with tremendous synthesis potential of carbohydrate active enzymes and secondary metabolites.</title>
        <authorList>
            <person name="Sorensen T."/>
        </authorList>
    </citation>
    <scope>NUCLEOTIDE SEQUENCE [LARGE SCALE GENOMIC DNA]</scope>
    <source>
        <strain evidence="1 2">CBS 20057</strain>
    </source>
</reference>
<protein>
    <submittedName>
        <fullName evidence="1">Uncharacterized protein</fullName>
    </submittedName>
</protein>
<evidence type="ECO:0000313" key="1">
    <source>
        <dbReference type="EMBL" id="KAK8013631.1"/>
    </source>
</evidence>
<sequence>MLLRMPKLQRVTRLRLGAVRDSAATVPPRIRSQCCLGAAATPRRPQAPALVRVGTAPQTALWSYHSTTAHRQPWARPQVQLPVAMYRLRYAADNVLQNRDAE</sequence>
<gene>
    <name evidence="1" type="ORF">PG991_009224</name>
</gene>
<comment type="caution">
    <text evidence="1">The sequence shown here is derived from an EMBL/GenBank/DDBJ whole genome shotgun (WGS) entry which is preliminary data.</text>
</comment>